<evidence type="ECO:0000313" key="2">
    <source>
        <dbReference type="EMBL" id="QKD84682.1"/>
    </source>
</evidence>
<dbReference type="PANTHER" id="PTHR39963:SF1">
    <property type="entry name" value="MNMC-LIKE METHYLTRANSFERASE DOMAIN-CONTAINING PROTEIN"/>
    <property type="match status" value="1"/>
</dbReference>
<dbReference type="Proteomes" id="UP000505210">
    <property type="component" value="Chromosome"/>
</dbReference>
<dbReference type="EMBL" id="CP053661">
    <property type="protein sequence ID" value="QKD84682.1"/>
    <property type="molecule type" value="Genomic_DNA"/>
</dbReference>
<evidence type="ECO:0000259" key="1">
    <source>
        <dbReference type="Pfam" id="PF05430"/>
    </source>
</evidence>
<organism evidence="2 3">
    <name type="scientific">Thermoleptolyngbya sichuanensis A183</name>
    <dbReference type="NCBI Taxonomy" id="2737172"/>
    <lineage>
        <taxon>Bacteria</taxon>
        <taxon>Bacillati</taxon>
        <taxon>Cyanobacteriota</taxon>
        <taxon>Cyanophyceae</taxon>
        <taxon>Oculatellales</taxon>
        <taxon>Oculatellaceae</taxon>
        <taxon>Thermoleptolyngbya</taxon>
        <taxon>Thermoleptolyngbya sichuanensis</taxon>
    </lineage>
</organism>
<name>A0A6M8BES7_9CYAN</name>
<evidence type="ECO:0000313" key="3">
    <source>
        <dbReference type="Proteomes" id="UP000505210"/>
    </source>
</evidence>
<dbReference type="KEGG" id="theu:HPC62_00425"/>
<dbReference type="Gene3D" id="3.40.50.150">
    <property type="entry name" value="Vaccinia Virus protein VP39"/>
    <property type="match status" value="1"/>
</dbReference>
<dbReference type="SUPFAM" id="SSF53335">
    <property type="entry name" value="S-adenosyl-L-methionine-dependent methyltransferases"/>
    <property type="match status" value="1"/>
</dbReference>
<dbReference type="AlphaFoldDB" id="A0A6M8BES7"/>
<keyword evidence="3" id="KW-1185">Reference proteome</keyword>
<dbReference type="Pfam" id="PF05430">
    <property type="entry name" value="Methyltransf_30"/>
    <property type="match status" value="1"/>
</dbReference>
<accession>A0A6M8BES7</accession>
<dbReference type="PANTHER" id="PTHR39963">
    <property type="entry name" value="SLL0983 PROTEIN"/>
    <property type="match status" value="1"/>
</dbReference>
<reference evidence="2 3" key="1">
    <citation type="submission" date="2020-05" db="EMBL/GenBank/DDBJ databases">
        <title>Complete genome sequence of of a novel Thermoleptolyngbya strain isolated from hot springs of Ganzi, Sichuan China.</title>
        <authorList>
            <person name="Tang J."/>
            <person name="Daroch M."/>
            <person name="Li L."/>
            <person name="Waleron K."/>
            <person name="Waleron M."/>
            <person name="Waleron M."/>
        </authorList>
    </citation>
    <scope>NUCLEOTIDE SEQUENCE [LARGE SCALE GENOMIC DNA]</scope>
    <source>
        <strain evidence="2 3">PKUAC-SCTA183</strain>
    </source>
</reference>
<gene>
    <name evidence="2" type="ORF">HPC62_00425</name>
</gene>
<feature type="domain" description="MnmC-like methyltransferase" evidence="1">
    <location>
        <begin position="116"/>
        <end position="218"/>
    </location>
</feature>
<protein>
    <recommendedName>
        <fullName evidence="1">MnmC-like methyltransferase domain-containing protein</fullName>
    </recommendedName>
</protein>
<proteinExistence type="predicted"/>
<dbReference type="GO" id="GO:0016645">
    <property type="term" value="F:oxidoreductase activity, acting on the CH-NH group of donors"/>
    <property type="evidence" value="ECO:0007669"/>
    <property type="project" value="InterPro"/>
</dbReference>
<dbReference type="InterPro" id="IPR029063">
    <property type="entry name" value="SAM-dependent_MTases_sf"/>
</dbReference>
<sequence length="302" mass="33278">MPNELAWVPQRTEDGSFTFFSEAFGEAFHSRLGARAEAFEKFAQVTRLAALARQFTESDSPPIRLLDVCYGLGYNTAAALETVWAENPTCRVEAIALELDPTVPQAAIAPDLLAAWSPPVQNVLRAIAQKSEFQDFQLSARLLIGDARQTIRQVVAQHFQADAIFFDPFSPRRCPQLWTVEFFAQVATCLSPTGVLATYSRSASVRAAMQAAGLHLGNIPLPAGAARRPHEWSQGTVAAWSSDGLLPLSPMEQEHLHTRAAVPYRDPSLSDSAAAILTRHQQEQQQAPLESTTSWRRRWGIV</sequence>
<dbReference type="InterPro" id="IPR008471">
    <property type="entry name" value="MnmC-like_methylTransf"/>
</dbReference>